<feature type="compositionally biased region" description="Low complexity" evidence="1">
    <location>
        <begin position="176"/>
        <end position="194"/>
    </location>
</feature>
<dbReference type="GO" id="GO:0016740">
    <property type="term" value="F:transferase activity"/>
    <property type="evidence" value="ECO:0007669"/>
    <property type="project" value="UniProtKB-KW"/>
</dbReference>
<feature type="compositionally biased region" description="Low complexity" evidence="1">
    <location>
        <begin position="22"/>
        <end position="40"/>
    </location>
</feature>
<evidence type="ECO:0000313" key="5">
    <source>
        <dbReference type="Proteomes" id="UP000002484"/>
    </source>
</evidence>
<dbReference type="AlphaFoldDB" id="E3J122"/>
<sequence length="298" mass="30088">MVAIDEPRDQRRAEIPGPSPDGPAAAPVTPAAPGSADPAGSCGARLVAARVAAGMSIEEVSARTRIRATLIRQMEEDDFAAVGGAVYARGHIRGIARALGVAPEPIVAAFDAAQPGGPTPSFTTPANSFDPLRHGATSGSSRRWGAAMVVAAVVFCAVLLFTLLRPGPSHSQQPGAASSSRSPVAAAPARAEPAPTTPAPTQVSLRLQAVSAPSWLQVSDDSNKVLYQQILTKGASQTLTAKAMRIRIGNAGAMSLNCNGRDLGSLGGPGQVVTVQVGLGDAGACTVEGNPASANPAR</sequence>
<dbReference type="Proteomes" id="UP000002484">
    <property type="component" value="Chromosome"/>
</dbReference>
<reference evidence="4 5" key="1">
    <citation type="submission" date="2010-10" db="EMBL/GenBank/DDBJ databases">
        <title>Complete sequence of Frankia sp. EuI1c.</title>
        <authorList>
            <consortium name="US DOE Joint Genome Institute"/>
            <person name="Lucas S."/>
            <person name="Copeland A."/>
            <person name="Lapidus A."/>
            <person name="Cheng J.-F."/>
            <person name="Bruce D."/>
            <person name="Goodwin L."/>
            <person name="Pitluck S."/>
            <person name="Chertkov O."/>
            <person name="Detter J.C."/>
            <person name="Han C."/>
            <person name="Tapia R."/>
            <person name="Land M."/>
            <person name="Hauser L."/>
            <person name="Jeffries C."/>
            <person name="Kyrpides N."/>
            <person name="Ivanova N."/>
            <person name="Mikhailova N."/>
            <person name="Beauchemin N."/>
            <person name="Sen A."/>
            <person name="Sur S.A."/>
            <person name="Gtari M."/>
            <person name="Wall L."/>
            <person name="Tisa L."/>
            <person name="Woyke T."/>
        </authorList>
    </citation>
    <scope>NUCLEOTIDE SEQUENCE [LARGE SCALE GENOMIC DNA]</scope>
    <source>
        <strain evidence="5">DSM 45817 / CECT 9037 / EuI1c</strain>
    </source>
</reference>
<keyword evidence="5" id="KW-1185">Reference proteome</keyword>
<dbReference type="GO" id="GO:0003677">
    <property type="term" value="F:DNA binding"/>
    <property type="evidence" value="ECO:0007669"/>
    <property type="project" value="InterPro"/>
</dbReference>
<dbReference type="Gene3D" id="1.10.260.40">
    <property type="entry name" value="lambda repressor-like DNA-binding domains"/>
    <property type="match status" value="1"/>
</dbReference>
<dbReference type="eggNOG" id="COG1426">
    <property type="taxonomic scope" value="Bacteria"/>
</dbReference>
<feature type="transmembrane region" description="Helical" evidence="2">
    <location>
        <begin position="144"/>
        <end position="164"/>
    </location>
</feature>
<keyword evidence="4" id="KW-0808">Transferase</keyword>
<dbReference type="InterPro" id="IPR050400">
    <property type="entry name" value="Bact_Cytoskel_RodZ"/>
</dbReference>
<evidence type="ECO:0000256" key="1">
    <source>
        <dbReference type="SAM" id="MobiDB-lite"/>
    </source>
</evidence>
<dbReference type="EMBL" id="CP002299">
    <property type="protein sequence ID" value="ADP79200.1"/>
    <property type="molecule type" value="Genomic_DNA"/>
</dbReference>
<feature type="compositionally biased region" description="Basic and acidic residues" evidence="1">
    <location>
        <begin position="1"/>
        <end position="14"/>
    </location>
</feature>
<dbReference type="InParanoid" id="E3J122"/>
<accession>E3J122</accession>
<dbReference type="STRING" id="298654.FraEuI1c_1127"/>
<keyword evidence="2" id="KW-1133">Transmembrane helix</keyword>
<organism evidence="4 5">
    <name type="scientific">Pseudofrankia inefficax (strain DSM 45817 / CECT 9037 / DDB 130130 / EuI1c)</name>
    <name type="common">Frankia inefficax</name>
    <dbReference type="NCBI Taxonomy" id="298654"/>
    <lineage>
        <taxon>Bacteria</taxon>
        <taxon>Bacillati</taxon>
        <taxon>Actinomycetota</taxon>
        <taxon>Actinomycetes</taxon>
        <taxon>Frankiales</taxon>
        <taxon>Frankiaceae</taxon>
        <taxon>Pseudofrankia</taxon>
    </lineage>
</organism>
<evidence type="ECO:0000313" key="4">
    <source>
        <dbReference type="EMBL" id="ADP79200.1"/>
    </source>
</evidence>
<proteinExistence type="predicted"/>
<protein>
    <submittedName>
        <fullName evidence="4">Putative dihydrolipoyllysine-residue acetyltransferase component</fullName>
    </submittedName>
</protein>
<gene>
    <name evidence="4" type="ordered locus">FraEuI1c_1127</name>
</gene>
<keyword evidence="2" id="KW-0812">Transmembrane</keyword>
<evidence type="ECO:0000256" key="2">
    <source>
        <dbReference type="SAM" id="Phobius"/>
    </source>
</evidence>
<dbReference type="Pfam" id="PF13413">
    <property type="entry name" value="HTH_25"/>
    <property type="match status" value="1"/>
</dbReference>
<feature type="domain" description="Cytoskeleton protein RodZ-like C-terminal" evidence="3">
    <location>
        <begin position="210"/>
        <end position="275"/>
    </location>
</feature>
<dbReference type="KEGG" id="fri:FraEuI1c_1127"/>
<keyword evidence="2" id="KW-0472">Membrane</keyword>
<name>E3J122_PSEI1</name>
<dbReference type="InterPro" id="IPR010982">
    <property type="entry name" value="Lambda_DNA-bd_dom_sf"/>
</dbReference>
<dbReference type="InterPro" id="IPR025194">
    <property type="entry name" value="RodZ-like_C"/>
</dbReference>
<dbReference type="PANTHER" id="PTHR34475:SF1">
    <property type="entry name" value="CYTOSKELETON PROTEIN RODZ"/>
    <property type="match status" value="1"/>
</dbReference>
<feature type="region of interest" description="Disordered" evidence="1">
    <location>
        <begin position="170"/>
        <end position="200"/>
    </location>
</feature>
<dbReference type="Pfam" id="PF13464">
    <property type="entry name" value="RodZ_C"/>
    <property type="match status" value="1"/>
</dbReference>
<evidence type="ECO:0000259" key="3">
    <source>
        <dbReference type="Pfam" id="PF13464"/>
    </source>
</evidence>
<dbReference type="PANTHER" id="PTHR34475">
    <property type="match status" value="1"/>
</dbReference>
<dbReference type="HOGENOM" id="CLU_047530_1_0_11"/>
<feature type="region of interest" description="Disordered" evidence="1">
    <location>
        <begin position="1"/>
        <end position="40"/>
    </location>
</feature>